<feature type="compositionally biased region" description="Basic residues" evidence="1">
    <location>
        <begin position="12"/>
        <end position="23"/>
    </location>
</feature>
<reference evidence="2" key="2">
    <citation type="submission" date="2021-12" db="EMBL/GenBank/DDBJ databases">
        <title>Resequencing data analysis of finger millet.</title>
        <authorList>
            <person name="Hatakeyama M."/>
            <person name="Aluri S."/>
            <person name="Balachadran M.T."/>
            <person name="Sivarajan S.R."/>
            <person name="Poveda L."/>
            <person name="Shimizu-Inatsugi R."/>
            <person name="Schlapbach R."/>
            <person name="Sreeman S.M."/>
            <person name="Shimizu K.K."/>
        </authorList>
    </citation>
    <scope>NUCLEOTIDE SEQUENCE</scope>
</reference>
<keyword evidence="3" id="KW-1185">Reference proteome</keyword>
<sequence>MARGLPGEGGGRRRPLRPRRHWSRAGACREGAPACGRRRGTALGRRAHQRRREGSWGGRGGFGDDGDSGSAAAADEARERRRDWGKSSAGCGAGY</sequence>
<dbReference type="EMBL" id="BQKI01000005">
    <property type="protein sequence ID" value="GJM94977.1"/>
    <property type="molecule type" value="Genomic_DNA"/>
</dbReference>
<accession>A0AAV5CA22</accession>
<organism evidence="2 3">
    <name type="scientific">Eleusine coracana subsp. coracana</name>
    <dbReference type="NCBI Taxonomy" id="191504"/>
    <lineage>
        <taxon>Eukaryota</taxon>
        <taxon>Viridiplantae</taxon>
        <taxon>Streptophyta</taxon>
        <taxon>Embryophyta</taxon>
        <taxon>Tracheophyta</taxon>
        <taxon>Spermatophyta</taxon>
        <taxon>Magnoliopsida</taxon>
        <taxon>Liliopsida</taxon>
        <taxon>Poales</taxon>
        <taxon>Poaceae</taxon>
        <taxon>PACMAD clade</taxon>
        <taxon>Chloridoideae</taxon>
        <taxon>Cynodonteae</taxon>
        <taxon>Eleusininae</taxon>
        <taxon>Eleusine</taxon>
    </lineage>
</organism>
<protein>
    <submittedName>
        <fullName evidence="2">Uncharacterized protein</fullName>
    </submittedName>
</protein>
<proteinExistence type="predicted"/>
<dbReference type="AlphaFoldDB" id="A0AAV5CA22"/>
<evidence type="ECO:0000256" key="1">
    <source>
        <dbReference type="SAM" id="MobiDB-lite"/>
    </source>
</evidence>
<feature type="compositionally biased region" description="Basic residues" evidence="1">
    <location>
        <begin position="36"/>
        <end position="51"/>
    </location>
</feature>
<dbReference type="Proteomes" id="UP001054889">
    <property type="component" value="Unassembled WGS sequence"/>
</dbReference>
<gene>
    <name evidence="2" type="primary">ga11665</name>
    <name evidence="2" type="ORF">PR202_ga11665</name>
</gene>
<feature type="region of interest" description="Disordered" evidence="1">
    <location>
        <begin position="1"/>
        <end position="95"/>
    </location>
</feature>
<evidence type="ECO:0000313" key="2">
    <source>
        <dbReference type="EMBL" id="GJM94977.1"/>
    </source>
</evidence>
<reference evidence="2" key="1">
    <citation type="journal article" date="2018" name="DNA Res.">
        <title>Multiple hybrid de novo genome assembly of finger millet, an orphan allotetraploid crop.</title>
        <authorList>
            <person name="Hatakeyama M."/>
            <person name="Aluri S."/>
            <person name="Balachadran M.T."/>
            <person name="Sivarajan S.R."/>
            <person name="Patrignani A."/>
            <person name="Gruter S."/>
            <person name="Poveda L."/>
            <person name="Shimizu-Inatsugi R."/>
            <person name="Baeten J."/>
            <person name="Francoijs K.J."/>
            <person name="Nataraja K.N."/>
            <person name="Reddy Y.A.N."/>
            <person name="Phadnis S."/>
            <person name="Ravikumar R.L."/>
            <person name="Schlapbach R."/>
            <person name="Sreeman S.M."/>
            <person name="Shimizu K.K."/>
        </authorList>
    </citation>
    <scope>NUCLEOTIDE SEQUENCE</scope>
</reference>
<comment type="caution">
    <text evidence="2">The sequence shown here is derived from an EMBL/GenBank/DDBJ whole genome shotgun (WGS) entry which is preliminary data.</text>
</comment>
<name>A0AAV5CA22_ELECO</name>
<evidence type="ECO:0000313" key="3">
    <source>
        <dbReference type="Proteomes" id="UP001054889"/>
    </source>
</evidence>
<feature type="compositionally biased region" description="Basic and acidic residues" evidence="1">
    <location>
        <begin position="75"/>
        <end position="85"/>
    </location>
</feature>